<dbReference type="OrthoDB" id="5194885at2"/>
<feature type="region of interest" description="Disordered" evidence="1">
    <location>
        <begin position="53"/>
        <end position="101"/>
    </location>
</feature>
<feature type="compositionally biased region" description="Gly residues" evidence="1">
    <location>
        <begin position="61"/>
        <end position="82"/>
    </location>
</feature>
<evidence type="ECO:0000256" key="1">
    <source>
        <dbReference type="SAM" id="MobiDB-lite"/>
    </source>
</evidence>
<sequence>MSTDSAPVRYRRRRRWPALTVITLLAIAAAVIWITALQPKPVVNNACNEPALPTSSSASGSAGGAASGGAASGGAASGGTASGGTASAGAASTDGSSASSGEVTITTTLGTITDKNTLAATRPANPATVPLRVLNASLINGLAGTVTEQFRKAGFQSIQQAKDDNLYPARDLRCYGEIRYGAAGLAAARAVLIVAPCATLVVDSRIDDSVELSIGALYQQAELSPETLAQLKQATNDAKPPNVIEGQTAARTLSTVPALPQATCPS</sequence>
<feature type="domain" description="LytR/CpsA/Psr regulator C-terminal" evidence="3">
    <location>
        <begin position="129"/>
        <end position="217"/>
    </location>
</feature>
<dbReference type="Gene3D" id="3.30.70.2390">
    <property type="match status" value="1"/>
</dbReference>
<reference evidence="4 5" key="2">
    <citation type="submission" date="2018-12" db="EMBL/GenBank/DDBJ databases">
        <title>Nakamurella antarcticus sp. nov., isolated from Antarctica South Shetland Islands soil.</title>
        <authorList>
            <person name="Peng F."/>
        </authorList>
    </citation>
    <scope>NUCLEOTIDE SEQUENCE [LARGE SCALE GENOMIC DNA]</scope>
    <source>
        <strain evidence="4 5">S14-144</strain>
    </source>
</reference>
<dbReference type="RefSeq" id="WP_124798375.1">
    <property type="nucleotide sequence ID" value="NZ_CP034170.1"/>
</dbReference>
<evidence type="ECO:0000259" key="3">
    <source>
        <dbReference type="Pfam" id="PF13399"/>
    </source>
</evidence>
<dbReference type="AlphaFoldDB" id="A0A3G8ZKF9"/>
<gene>
    <name evidence="4" type="ORF">EH165_05520</name>
</gene>
<dbReference type="EMBL" id="CP034170">
    <property type="protein sequence ID" value="AZI57690.1"/>
    <property type="molecule type" value="Genomic_DNA"/>
</dbReference>
<dbReference type="InterPro" id="IPR027381">
    <property type="entry name" value="LytR/CpsA/Psr_C"/>
</dbReference>
<accession>A0A3G8ZKF9</accession>
<protein>
    <submittedName>
        <fullName evidence="4">LytR family transcriptional regulator</fullName>
    </submittedName>
</protein>
<evidence type="ECO:0000256" key="2">
    <source>
        <dbReference type="SAM" id="Phobius"/>
    </source>
</evidence>
<evidence type="ECO:0000313" key="5">
    <source>
        <dbReference type="Proteomes" id="UP000268084"/>
    </source>
</evidence>
<keyword evidence="2" id="KW-0472">Membrane</keyword>
<dbReference type="KEGG" id="nak:EH165_05520"/>
<dbReference type="Proteomes" id="UP000268084">
    <property type="component" value="Chromosome"/>
</dbReference>
<feature type="compositionally biased region" description="Low complexity" evidence="1">
    <location>
        <begin position="83"/>
        <end position="101"/>
    </location>
</feature>
<feature type="transmembrane region" description="Helical" evidence="2">
    <location>
        <begin position="16"/>
        <end position="36"/>
    </location>
</feature>
<keyword evidence="2" id="KW-1133">Transmembrane helix</keyword>
<keyword evidence="5" id="KW-1185">Reference proteome</keyword>
<organism evidence="4 5">
    <name type="scientific">Nakamurella antarctica</name>
    <dbReference type="NCBI Taxonomy" id="1902245"/>
    <lineage>
        <taxon>Bacteria</taxon>
        <taxon>Bacillati</taxon>
        <taxon>Actinomycetota</taxon>
        <taxon>Actinomycetes</taxon>
        <taxon>Nakamurellales</taxon>
        <taxon>Nakamurellaceae</taxon>
        <taxon>Nakamurella</taxon>
    </lineage>
</organism>
<evidence type="ECO:0000313" key="4">
    <source>
        <dbReference type="EMBL" id="AZI57690.1"/>
    </source>
</evidence>
<keyword evidence="2" id="KW-0812">Transmembrane</keyword>
<name>A0A3G8ZKF9_9ACTN</name>
<dbReference type="Pfam" id="PF13399">
    <property type="entry name" value="LytR_C"/>
    <property type="match status" value="1"/>
</dbReference>
<proteinExistence type="predicted"/>
<reference evidence="4 5" key="1">
    <citation type="submission" date="2018-11" db="EMBL/GenBank/DDBJ databases">
        <authorList>
            <person name="Da X."/>
        </authorList>
    </citation>
    <scope>NUCLEOTIDE SEQUENCE [LARGE SCALE GENOMIC DNA]</scope>
    <source>
        <strain evidence="4 5">S14-144</strain>
    </source>
</reference>